<dbReference type="SUPFAM" id="SSF51182">
    <property type="entry name" value="RmlC-like cupins"/>
    <property type="match status" value="1"/>
</dbReference>
<feature type="domain" description="Sugar 3,4-ketoisomerase QdtA cupin" evidence="1">
    <location>
        <begin position="7"/>
        <end position="134"/>
    </location>
</feature>
<dbReference type="InterPro" id="IPR011051">
    <property type="entry name" value="RmlC_Cupin_sf"/>
</dbReference>
<dbReference type="EMBL" id="BMFU01000007">
    <property type="protein sequence ID" value="GGH64025.1"/>
    <property type="molecule type" value="Genomic_DNA"/>
</dbReference>
<accession>A0ABQ1ZGY3</accession>
<keyword evidence="2" id="KW-0413">Isomerase</keyword>
<reference evidence="3" key="1">
    <citation type="journal article" date="2019" name="Int. J. Syst. Evol. Microbiol.">
        <title>The Global Catalogue of Microorganisms (GCM) 10K type strain sequencing project: providing services to taxonomists for standard genome sequencing and annotation.</title>
        <authorList>
            <consortium name="The Broad Institute Genomics Platform"/>
            <consortium name="The Broad Institute Genome Sequencing Center for Infectious Disease"/>
            <person name="Wu L."/>
            <person name="Ma J."/>
        </authorList>
    </citation>
    <scope>NUCLEOTIDE SEQUENCE [LARGE SCALE GENOMIC DNA]</scope>
    <source>
        <strain evidence="3">CGMCC 1.12770</strain>
    </source>
</reference>
<dbReference type="Pfam" id="PF05523">
    <property type="entry name" value="FdtA"/>
    <property type="match status" value="1"/>
</dbReference>
<name>A0ABQ1ZGY3_9BACL</name>
<evidence type="ECO:0000259" key="1">
    <source>
        <dbReference type="Pfam" id="PF05523"/>
    </source>
</evidence>
<dbReference type="GO" id="GO:0016853">
    <property type="term" value="F:isomerase activity"/>
    <property type="evidence" value="ECO:0007669"/>
    <property type="project" value="UniProtKB-KW"/>
</dbReference>
<keyword evidence="3" id="KW-1185">Reference proteome</keyword>
<dbReference type="InterPro" id="IPR014710">
    <property type="entry name" value="RmlC-like_jellyroll"/>
</dbReference>
<evidence type="ECO:0000313" key="3">
    <source>
        <dbReference type="Proteomes" id="UP000652153"/>
    </source>
</evidence>
<dbReference type="Gene3D" id="2.60.120.10">
    <property type="entry name" value="Jelly Rolls"/>
    <property type="match status" value="1"/>
</dbReference>
<sequence>MSNPVLNSRLIDIQELGDERGMLAVIESNINVPFETKRIFYIYGTAEGVRRGFHAHHKTRQALVCVSGKCTVFLDNIERKTDILLDSPTKLLILEPNDWHEMYDFSADCVLLVLASHLYDPEDYIRDYNQFREVYGG</sequence>
<gene>
    <name evidence="2" type="ORF">GCM10008014_42000</name>
</gene>
<dbReference type="InterPro" id="IPR008894">
    <property type="entry name" value="QdtA_cupin_dom"/>
</dbReference>
<comment type="caution">
    <text evidence="2">The sequence shown here is derived from an EMBL/GenBank/DDBJ whole genome shotgun (WGS) entry which is preliminary data.</text>
</comment>
<organism evidence="2 3">
    <name type="scientific">Paenibacillus silvae</name>
    <dbReference type="NCBI Taxonomy" id="1325358"/>
    <lineage>
        <taxon>Bacteria</taxon>
        <taxon>Bacillati</taxon>
        <taxon>Bacillota</taxon>
        <taxon>Bacilli</taxon>
        <taxon>Bacillales</taxon>
        <taxon>Paenibacillaceae</taxon>
        <taxon>Paenibacillus</taxon>
    </lineage>
</organism>
<protein>
    <submittedName>
        <fullName evidence="2">dTDP-6-deoxy-3,4-keto-hexulose isomerase</fullName>
    </submittedName>
</protein>
<dbReference type="Proteomes" id="UP000652153">
    <property type="component" value="Unassembled WGS sequence"/>
</dbReference>
<evidence type="ECO:0000313" key="2">
    <source>
        <dbReference type="EMBL" id="GGH64025.1"/>
    </source>
</evidence>
<dbReference type="RefSeq" id="WP_188593737.1">
    <property type="nucleotide sequence ID" value="NZ_BMFU01000007.1"/>
</dbReference>
<dbReference type="CDD" id="cd20292">
    <property type="entry name" value="cupin_QdtA-like"/>
    <property type="match status" value="1"/>
</dbReference>
<proteinExistence type="predicted"/>